<accession>A0ABQ8KP17</accession>
<proteinExistence type="predicted"/>
<keyword evidence="3" id="KW-1185">Reference proteome</keyword>
<organism evidence="2 3">
    <name type="scientific">Rhodofomes roseus</name>
    <dbReference type="NCBI Taxonomy" id="34475"/>
    <lineage>
        <taxon>Eukaryota</taxon>
        <taxon>Fungi</taxon>
        <taxon>Dikarya</taxon>
        <taxon>Basidiomycota</taxon>
        <taxon>Agaricomycotina</taxon>
        <taxon>Agaricomycetes</taxon>
        <taxon>Polyporales</taxon>
        <taxon>Rhodofomes</taxon>
    </lineage>
</organism>
<gene>
    <name evidence="2" type="ORF">C8Q71DRAFT_743877</name>
</gene>
<feature type="region of interest" description="Disordered" evidence="1">
    <location>
        <begin position="1"/>
        <end position="43"/>
    </location>
</feature>
<comment type="caution">
    <text evidence="2">The sequence shown here is derived from an EMBL/GenBank/DDBJ whole genome shotgun (WGS) entry which is preliminary data.</text>
</comment>
<feature type="compositionally biased region" description="Basic and acidic residues" evidence="1">
    <location>
        <begin position="21"/>
        <end position="30"/>
    </location>
</feature>
<sequence>MHQRHRAPFICPRPPPPPLDTTKRTRDGRGAARLSHVSRAARPPVTTRCRVPAALRYHNVLPSRPVSVSSSLLSSCYDPPPSCPLSRSDLSTVTLASRTLSLPASSPRLCATRTQSRLRSFASPCTARCMFGPLAHLTSGSTRSTVSSHTSYECL</sequence>
<evidence type="ECO:0000256" key="1">
    <source>
        <dbReference type="SAM" id="MobiDB-lite"/>
    </source>
</evidence>
<dbReference type="Proteomes" id="UP000814176">
    <property type="component" value="Unassembled WGS sequence"/>
</dbReference>
<name>A0ABQ8KP17_9APHY</name>
<evidence type="ECO:0000313" key="3">
    <source>
        <dbReference type="Proteomes" id="UP000814176"/>
    </source>
</evidence>
<dbReference type="RefSeq" id="XP_047781355.1">
    <property type="nucleotide sequence ID" value="XM_047922907.1"/>
</dbReference>
<dbReference type="GeneID" id="72003639"/>
<protein>
    <submittedName>
        <fullName evidence="2">Uncharacterized protein</fullName>
    </submittedName>
</protein>
<evidence type="ECO:0000313" key="2">
    <source>
        <dbReference type="EMBL" id="KAH9839705.1"/>
    </source>
</evidence>
<reference evidence="2 3" key="1">
    <citation type="journal article" date="2021" name="Environ. Microbiol.">
        <title>Gene family expansions and transcriptome signatures uncover fungal adaptations to wood decay.</title>
        <authorList>
            <person name="Hage H."/>
            <person name="Miyauchi S."/>
            <person name="Viragh M."/>
            <person name="Drula E."/>
            <person name="Min B."/>
            <person name="Chaduli D."/>
            <person name="Navarro D."/>
            <person name="Favel A."/>
            <person name="Norest M."/>
            <person name="Lesage-Meessen L."/>
            <person name="Balint B."/>
            <person name="Merenyi Z."/>
            <person name="de Eugenio L."/>
            <person name="Morin E."/>
            <person name="Martinez A.T."/>
            <person name="Baldrian P."/>
            <person name="Stursova M."/>
            <person name="Martinez M.J."/>
            <person name="Novotny C."/>
            <person name="Magnuson J.K."/>
            <person name="Spatafora J.W."/>
            <person name="Maurice S."/>
            <person name="Pangilinan J."/>
            <person name="Andreopoulos W."/>
            <person name="LaButti K."/>
            <person name="Hundley H."/>
            <person name="Na H."/>
            <person name="Kuo A."/>
            <person name="Barry K."/>
            <person name="Lipzen A."/>
            <person name="Henrissat B."/>
            <person name="Riley R."/>
            <person name="Ahrendt S."/>
            <person name="Nagy L.G."/>
            <person name="Grigoriev I.V."/>
            <person name="Martin F."/>
            <person name="Rosso M.N."/>
        </authorList>
    </citation>
    <scope>NUCLEOTIDE SEQUENCE [LARGE SCALE GENOMIC DNA]</scope>
    <source>
        <strain evidence="2 3">CIRM-BRFM 1785</strain>
    </source>
</reference>
<dbReference type="EMBL" id="JADCUA010000005">
    <property type="protein sequence ID" value="KAH9839705.1"/>
    <property type="molecule type" value="Genomic_DNA"/>
</dbReference>